<dbReference type="Proteomes" id="UP000094869">
    <property type="component" value="Unassembled WGS sequence"/>
</dbReference>
<dbReference type="GO" id="GO:0000155">
    <property type="term" value="F:phosphorelay sensor kinase activity"/>
    <property type="evidence" value="ECO:0007669"/>
    <property type="project" value="InterPro"/>
</dbReference>
<name>A0A1E3A8N5_9FIRM</name>
<keyword evidence="1" id="KW-0812">Transmembrane</keyword>
<dbReference type="SUPFAM" id="SSF55874">
    <property type="entry name" value="ATPase domain of HSP90 chaperone/DNA topoisomerase II/histidine kinase"/>
    <property type="match status" value="1"/>
</dbReference>
<protein>
    <submittedName>
        <fullName evidence="3">Sensor histidine kinase YpdA</fullName>
        <ecNumber evidence="3">2.7.13.3</ecNumber>
    </submittedName>
</protein>
<dbReference type="EC" id="2.7.13.3" evidence="3"/>
<dbReference type="PANTHER" id="PTHR34220">
    <property type="entry name" value="SENSOR HISTIDINE KINASE YPDA"/>
    <property type="match status" value="1"/>
</dbReference>
<dbReference type="InterPro" id="IPR010559">
    <property type="entry name" value="Sig_transdc_His_kin_internal"/>
</dbReference>
<dbReference type="InterPro" id="IPR003594">
    <property type="entry name" value="HATPase_dom"/>
</dbReference>
<dbReference type="GO" id="GO:0016020">
    <property type="term" value="C:membrane"/>
    <property type="evidence" value="ECO:0007669"/>
    <property type="project" value="InterPro"/>
</dbReference>
<feature type="transmembrane region" description="Helical" evidence="1">
    <location>
        <begin position="21"/>
        <end position="45"/>
    </location>
</feature>
<dbReference type="Gene3D" id="3.30.565.10">
    <property type="entry name" value="Histidine kinase-like ATPase, C-terminal domain"/>
    <property type="match status" value="1"/>
</dbReference>
<dbReference type="InterPro" id="IPR036890">
    <property type="entry name" value="HATPase_C_sf"/>
</dbReference>
<dbReference type="Pfam" id="PF02518">
    <property type="entry name" value="HATPase_c"/>
    <property type="match status" value="1"/>
</dbReference>
<evidence type="ECO:0000256" key="1">
    <source>
        <dbReference type="SAM" id="Phobius"/>
    </source>
</evidence>
<dbReference type="EMBL" id="MCGH01000002">
    <property type="protein sequence ID" value="ODM04979.1"/>
    <property type="molecule type" value="Genomic_DNA"/>
</dbReference>
<accession>A0A1E3A8N5</accession>
<evidence type="ECO:0000313" key="6">
    <source>
        <dbReference type="Proteomes" id="UP000094869"/>
    </source>
</evidence>
<reference evidence="3 5" key="1">
    <citation type="submission" date="2016-07" db="EMBL/GenBank/DDBJ databases">
        <title>Characterization of isolates of Eisenbergiella tayi derived from blood cultures, using whole genome sequencing.</title>
        <authorList>
            <person name="Burdz T."/>
            <person name="Wiebe D."/>
            <person name="Huynh C."/>
            <person name="Bernard K."/>
        </authorList>
    </citation>
    <scope>NUCLEOTIDE SEQUENCE [LARGE SCALE GENOMIC DNA]</scope>
    <source>
        <strain evidence="3 5">NML 110608</strain>
    </source>
</reference>
<keyword evidence="1" id="KW-0472">Membrane</keyword>
<keyword evidence="6" id="KW-1185">Reference proteome</keyword>
<dbReference type="Proteomes" id="UP000094067">
    <property type="component" value="Unassembled WGS sequence"/>
</dbReference>
<dbReference type="Gene3D" id="6.10.340.10">
    <property type="match status" value="1"/>
</dbReference>
<keyword evidence="3" id="KW-0418">Kinase</keyword>
<dbReference type="PATRIC" id="fig|1432052.4.peg.970"/>
<dbReference type="InterPro" id="IPR050640">
    <property type="entry name" value="Bact_2-comp_sensor_kinase"/>
</dbReference>
<keyword evidence="1" id="KW-1133">Transmembrane helix</keyword>
<keyword evidence="3" id="KW-0808">Transferase</keyword>
<dbReference type="RefSeq" id="WP_069151402.1">
    <property type="nucleotide sequence ID" value="NZ_DAWDRA010000826.1"/>
</dbReference>
<reference evidence="4 6" key="2">
    <citation type="submission" date="2016-08" db="EMBL/GenBank/DDBJ databases">
        <title>Characterization of Isolates of Eisenbergiella tayi Derived from Blood Cultures, Using Whole Genome Sequencing.</title>
        <authorList>
            <person name="Bernier A.-M."/>
            <person name="Burdz T."/>
            <person name="Wiebe D."/>
            <person name="Bernard K."/>
        </authorList>
    </citation>
    <scope>NUCLEOTIDE SEQUENCE [LARGE SCALE GENOMIC DNA]</scope>
    <source>
        <strain evidence="4 6">NML120146</strain>
    </source>
</reference>
<gene>
    <name evidence="3" type="primary">ypdA_6</name>
    <name evidence="3" type="ORF">BEI61_00861</name>
    <name evidence="4" type="ORF">BEI63_27395</name>
</gene>
<dbReference type="AlphaFoldDB" id="A0A1E3A8N5"/>
<feature type="domain" description="Histidine kinase/HSP90-like ATPase" evidence="2">
    <location>
        <begin position="483"/>
        <end position="596"/>
    </location>
</feature>
<evidence type="ECO:0000259" key="2">
    <source>
        <dbReference type="SMART" id="SM00387"/>
    </source>
</evidence>
<organism evidence="3 5">
    <name type="scientific">Eisenbergiella tayi</name>
    <dbReference type="NCBI Taxonomy" id="1432052"/>
    <lineage>
        <taxon>Bacteria</taxon>
        <taxon>Bacillati</taxon>
        <taxon>Bacillota</taxon>
        <taxon>Clostridia</taxon>
        <taxon>Lachnospirales</taxon>
        <taxon>Lachnospiraceae</taxon>
        <taxon>Eisenbergiella</taxon>
    </lineage>
</organism>
<dbReference type="EMBL" id="MEHD01000049">
    <property type="protein sequence ID" value="ODR46525.1"/>
    <property type="molecule type" value="Genomic_DNA"/>
</dbReference>
<feature type="transmembrane region" description="Helical" evidence="1">
    <location>
        <begin position="291"/>
        <end position="313"/>
    </location>
</feature>
<comment type="caution">
    <text evidence="3">The sequence shown here is derived from an EMBL/GenBank/DDBJ whole genome shotgun (WGS) entry which is preliminary data.</text>
</comment>
<proteinExistence type="predicted"/>
<evidence type="ECO:0000313" key="3">
    <source>
        <dbReference type="EMBL" id="ODM04979.1"/>
    </source>
</evidence>
<sequence>MKKLKFHFRKLTNIRQQLYTIYFAALFLPIMIIGIFLLMNTYTLLANYHRDLLESDNLRVKNVLFEITTQVYNISENLIFDENIKEILSTDYEQRTNLIQKAGNLTVVDNNAQNHAEIEGIEIYTDNPTFTDYKQFYKADEDIQKSDWYQKAISQSSVFWISMTTTDKYGNEYWNLSLVRRIPLTDAEYNAVLVIKISDNYLRTRINSQEYAAMISVNEGEVFFNSDRSQYGIKQKVSIDYDENYYQYTGTKKINGVTYFVDVSTLNLYQSDSRLYICTMNDQGYVSIKRILTICVLILAVAILIPGIIIHYFTEYFTSRVLILRKAMHQASNEDYDIRSFIQGEDEISEAFSDLEIMIQNIKKKDADMYEAQINKAELLNEQQVMEFKMLASQINPHFLYNTLETIRMKAFKANDREVARAIKLLGKSMRYVLENTGTSFTTLSKELEHIKVYLDIQKLRFTDKFDSEIEVMEDIDPGKLLILPLLLQPVVENAILHGLEEKEKGGLIHILVRKQLEEEELLCIEVSDNGNGMTEEALAFLQSTIEEKDISRNKSIGLYNINQRIKLTYGQKYGVKIFSNIEEGTRVSLFIPINRMKETAVVTANEG</sequence>
<dbReference type="SMART" id="SM00387">
    <property type="entry name" value="HATPase_c"/>
    <property type="match status" value="1"/>
</dbReference>
<dbReference type="Pfam" id="PF06580">
    <property type="entry name" value="His_kinase"/>
    <property type="match status" value="1"/>
</dbReference>
<evidence type="ECO:0000313" key="4">
    <source>
        <dbReference type="EMBL" id="ODR46525.1"/>
    </source>
</evidence>
<evidence type="ECO:0000313" key="5">
    <source>
        <dbReference type="Proteomes" id="UP000094067"/>
    </source>
</evidence>
<dbReference type="PANTHER" id="PTHR34220:SF7">
    <property type="entry name" value="SENSOR HISTIDINE KINASE YPDA"/>
    <property type="match status" value="1"/>
</dbReference>